<reference evidence="2 3" key="1">
    <citation type="submission" date="2024-02" db="EMBL/GenBank/DDBJ databases">
        <authorList>
            <person name="Vignale AGUSTIN F."/>
            <person name="Sosa J E."/>
            <person name="Modenutti C."/>
        </authorList>
    </citation>
    <scope>NUCLEOTIDE SEQUENCE [LARGE SCALE GENOMIC DNA]</scope>
</reference>
<dbReference type="AlphaFoldDB" id="A0ABC8UDZ0"/>
<keyword evidence="1" id="KW-1133">Transmembrane helix</keyword>
<comment type="caution">
    <text evidence="2">The sequence shown here is derived from an EMBL/GenBank/DDBJ whole genome shotgun (WGS) entry which is preliminary data.</text>
</comment>
<dbReference type="EMBL" id="CAUOFW020007314">
    <property type="protein sequence ID" value="CAK9178773.1"/>
    <property type="molecule type" value="Genomic_DNA"/>
</dbReference>
<protein>
    <recommendedName>
        <fullName evidence="4">NADH dehydrogenase subunit 6</fullName>
    </recommendedName>
</protein>
<feature type="transmembrane region" description="Helical" evidence="1">
    <location>
        <begin position="67"/>
        <end position="90"/>
    </location>
</feature>
<organism evidence="2 3">
    <name type="scientific">Ilex paraguariensis</name>
    <name type="common">yerba mate</name>
    <dbReference type="NCBI Taxonomy" id="185542"/>
    <lineage>
        <taxon>Eukaryota</taxon>
        <taxon>Viridiplantae</taxon>
        <taxon>Streptophyta</taxon>
        <taxon>Embryophyta</taxon>
        <taxon>Tracheophyta</taxon>
        <taxon>Spermatophyta</taxon>
        <taxon>Magnoliopsida</taxon>
        <taxon>eudicotyledons</taxon>
        <taxon>Gunneridae</taxon>
        <taxon>Pentapetalae</taxon>
        <taxon>asterids</taxon>
        <taxon>campanulids</taxon>
        <taxon>Aquifoliales</taxon>
        <taxon>Aquifoliaceae</taxon>
        <taxon>Ilex</taxon>
    </lineage>
</organism>
<dbReference type="Proteomes" id="UP001642360">
    <property type="component" value="Unassembled WGS sequence"/>
</dbReference>
<evidence type="ECO:0000313" key="2">
    <source>
        <dbReference type="EMBL" id="CAK9178773.1"/>
    </source>
</evidence>
<feature type="non-terminal residue" evidence="2">
    <location>
        <position position="166"/>
    </location>
</feature>
<feature type="transmembrane region" description="Helical" evidence="1">
    <location>
        <begin position="144"/>
        <end position="165"/>
    </location>
</feature>
<accession>A0ABC8UDZ0</accession>
<evidence type="ECO:0008006" key="4">
    <source>
        <dbReference type="Google" id="ProtNLM"/>
    </source>
</evidence>
<keyword evidence="1" id="KW-0472">Membrane</keyword>
<sequence>MKILPIKIKRLGGSVATLANWFSSWVIMMTAPLLFTTHVVVMAALGFLQLSPPSSAGFQLDFAGSSAFLLVAFPFQLVCAGFLFGHALMVSAATGFLSGSLLFLYALALLVSAAPSAGFNVLQLDFHLIFSQFLCGLSMPTVDFIFFVVKALLLFLFLLVIMAFIN</sequence>
<name>A0ABC8UDZ0_9AQUA</name>
<evidence type="ECO:0000256" key="1">
    <source>
        <dbReference type="SAM" id="Phobius"/>
    </source>
</evidence>
<feature type="transmembrane region" description="Helical" evidence="1">
    <location>
        <begin position="21"/>
        <end position="47"/>
    </location>
</feature>
<keyword evidence="1" id="KW-0812">Transmembrane</keyword>
<feature type="transmembrane region" description="Helical" evidence="1">
    <location>
        <begin position="102"/>
        <end position="124"/>
    </location>
</feature>
<evidence type="ECO:0000313" key="3">
    <source>
        <dbReference type="Proteomes" id="UP001642360"/>
    </source>
</evidence>
<proteinExistence type="predicted"/>
<keyword evidence="3" id="KW-1185">Reference proteome</keyword>
<gene>
    <name evidence="2" type="ORF">ILEXP_LOCUS48700</name>
</gene>